<protein>
    <recommendedName>
        <fullName evidence="3">ubiquitinyl hydrolase 1</fullName>
        <ecNumber evidence="3">3.4.19.12</ecNumber>
    </recommendedName>
</protein>
<dbReference type="InterPro" id="IPR001394">
    <property type="entry name" value="Peptidase_C19_UCH"/>
</dbReference>
<dbReference type="InterPro" id="IPR033809">
    <property type="entry name" value="USP39"/>
</dbReference>
<comment type="catalytic activity">
    <reaction evidence="1">
        <text>Thiol-dependent hydrolysis of ester, thioester, amide, peptide and isopeptide bonds formed by the C-terminal Gly of ubiquitin (a 76-residue protein attached to proteins as an intracellular targeting signal).</text>
        <dbReference type="EC" id="3.4.19.12"/>
    </reaction>
</comment>
<evidence type="ECO:0000259" key="6">
    <source>
        <dbReference type="PROSITE" id="PS50235"/>
    </source>
</evidence>
<dbReference type="SUPFAM" id="SSF54001">
    <property type="entry name" value="Cysteine proteinases"/>
    <property type="match status" value="1"/>
</dbReference>
<dbReference type="Proteomes" id="UP000605970">
    <property type="component" value="Unassembled WGS sequence"/>
</dbReference>
<proteinExistence type="predicted"/>
<evidence type="ECO:0000256" key="3">
    <source>
        <dbReference type="ARBA" id="ARBA00012759"/>
    </source>
</evidence>
<reference evidence="7" key="1">
    <citation type="journal article" date="2020" name="Ecol. Evol.">
        <title>Genome structure and content of the rice root-knot nematode (Meloidogyne graminicola).</title>
        <authorList>
            <person name="Phan N.T."/>
            <person name="Danchin E.G.J."/>
            <person name="Klopp C."/>
            <person name="Perfus-Barbeoch L."/>
            <person name="Kozlowski D.K."/>
            <person name="Koutsovoulos G.D."/>
            <person name="Lopez-Roques C."/>
            <person name="Bouchez O."/>
            <person name="Zahm M."/>
            <person name="Besnard G."/>
            <person name="Bellafiore S."/>
        </authorList>
    </citation>
    <scope>NUCLEOTIDE SEQUENCE</scope>
    <source>
        <strain evidence="7">VN-18</strain>
    </source>
</reference>
<evidence type="ECO:0000256" key="1">
    <source>
        <dbReference type="ARBA" id="ARBA00000707"/>
    </source>
</evidence>
<feature type="compositionally biased region" description="Low complexity" evidence="5">
    <location>
        <begin position="629"/>
        <end position="639"/>
    </location>
</feature>
<accession>A0A8T0A499</accession>
<feature type="compositionally biased region" description="Basic and acidic residues" evidence="5">
    <location>
        <begin position="602"/>
        <end position="627"/>
    </location>
</feature>
<feature type="region of interest" description="Disordered" evidence="5">
    <location>
        <begin position="12"/>
        <end position="34"/>
    </location>
</feature>
<comment type="subcellular location">
    <subcellularLocation>
        <location evidence="2">Nucleus</location>
    </subcellularLocation>
</comment>
<dbReference type="PROSITE" id="PS50235">
    <property type="entry name" value="USP_3"/>
    <property type="match status" value="1"/>
</dbReference>
<dbReference type="CDD" id="cd02669">
    <property type="entry name" value="Peptidase_C19M"/>
    <property type="match status" value="1"/>
</dbReference>
<dbReference type="GO" id="GO:0000245">
    <property type="term" value="P:spliceosomal complex assembly"/>
    <property type="evidence" value="ECO:0007669"/>
    <property type="project" value="InterPro"/>
</dbReference>
<evidence type="ECO:0000256" key="2">
    <source>
        <dbReference type="ARBA" id="ARBA00004123"/>
    </source>
</evidence>
<organism evidence="7 8">
    <name type="scientific">Meloidogyne graminicola</name>
    <dbReference type="NCBI Taxonomy" id="189291"/>
    <lineage>
        <taxon>Eukaryota</taxon>
        <taxon>Metazoa</taxon>
        <taxon>Ecdysozoa</taxon>
        <taxon>Nematoda</taxon>
        <taxon>Chromadorea</taxon>
        <taxon>Rhabditida</taxon>
        <taxon>Tylenchina</taxon>
        <taxon>Tylenchomorpha</taxon>
        <taxon>Tylenchoidea</taxon>
        <taxon>Meloidogynidae</taxon>
        <taxon>Meloidogyninae</taxon>
        <taxon>Meloidogyne</taxon>
    </lineage>
</organism>
<dbReference type="GO" id="GO:0004843">
    <property type="term" value="F:cysteine-type deubiquitinase activity"/>
    <property type="evidence" value="ECO:0007669"/>
    <property type="project" value="UniProtKB-EC"/>
</dbReference>
<dbReference type="OrthoDB" id="10263353at2759"/>
<feature type="compositionally biased region" description="Polar residues" evidence="5">
    <location>
        <begin position="669"/>
        <end position="692"/>
    </location>
</feature>
<dbReference type="EC" id="3.4.19.12" evidence="3"/>
<sequence>MVDDNSLRKRINSNEVPIDNELPNKKPKLEPSNSVDNVEVDAPVWCLKKAQEEQPSRHCPYLDTIDRGVLDFDFEKLCSISLSHINVYACMVCGKYFQYVLKPTYTFDHIKMIGKNTKMSRCWDGTLYYPGIIGLNNIKANDYTNVIFHAFSHVPPLRDYFLREGNYSHIKRPPGDKLALLPQRFGELIRKLWDPKAFKAHVSPHEMLQAVVLCSDKKFQIIRQGDANEFLMWFLNTLHMALNGTGKTSSSIVYKIFRGRMRQSMRKVLPVDASDESRRTLSETEEYKEQVKELPFLSLALDLPPAPLYLDERMQNIIPQVPLAQLLTKFNGITEKEYKTYKDNFIKRFELLHLPEYLIITYDRFHKNQWFIEKNPTIVNFPISNVDFYDSLAEDVRDKHKYTTYDLISNIVHDGKPQTQANKGDIAVDSGRYRVQLVHEGTSKWFELEDLHVKEILPQTITLAESYIQVEAALIAEPDNEELIKLKEDLNEIIQLQQELVTNEPSEVITNSSSSGLSKQERLVWKVGDRCMAPIKSGQKQMAVIDGISQDKVAITFTNSGKKDMVRLSDLSIAPVEEKKKYIFQTGKQNAIKKEWHLERERRKVRAQKKEQRRKQMDEQKELEKNKWKNFNAKANAKNMKGLKHIEVTGSAADGPKGQQGPPRGLSSLDISSRRNTTAFGATSRGNMESLF</sequence>
<comment type="caution">
    <text evidence="7">The sequence shown here is derived from an EMBL/GenBank/DDBJ whole genome shotgun (WGS) entry which is preliminary data.</text>
</comment>
<gene>
    <name evidence="7" type="ORF">Mgra_00000180</name>
</gene>
<feature type="domain" description="USP" evidence="6">
    <location>
        <begin position="133"/>
        <end position="474"/>
    </location>
</feature>
<dbReference type="Pfam" id="PF00443">
    <property type="entry name" value="UCH"/>
    <property type="match status" value="1"/>
</dbReference>
<dbReference type="PANTHER" id="PTHR21646">
    <property type="entry name" value="UBIQUITIN CARBOXYL-TERMINAL HYDROLASE"/>
    <property type="match status" value="1"/>
</dbReference>
<evidence type="ECO:0000256" key="5">
    <source>
        <dbReference type="SAM" id="MobiDB-lite"/>
    </source>
</evidence>
<evidence type="ECO:0000313" key="7">
    <source>
        <dbReference type="EMBL" id="KAF7640360.1"/>
    </source>
</evidence>
<name>A0A8T0A499_9BILA</name>
<dbReference type="PANTHER" id="PTHR21646:SF16">
    <property type="entry name" value="U4_U6.U5 TRI-SNRNP-ASSOCIATED PROTEIN 2"/>
    <property type="match status" value="1"/>
</dbReference>
<keyword evidence="4" id="KW-0539">Nucleus</keyword>
<dbReference type="FunFam" id="3.90.70.10:FF:000030">
    <property type="entry name" value="U4/U6.U5 tri-snRNP-associated protein 2"/>
    <property type="match status" value="1"/>
</dbReference>
<evidence type="ECO:0000313" key="8">
    <source>
        <dbReference type="Proteomes" id="UP000605970"/>
    </source>
</evidence>
<dbReference type="InterPro" id="IPR038765">
    <property type="entry name" value="Papain-like_cys_pep_sf"/>
</dbReference>
<evidence type="ECO:0000256" key="4">
    <source>
        <dbReference type="ARBA" id="ARBA00023242"/>
    </source>
</evidence>
<dbReference type="SUPFAM" id="SSF57850">
    <property type="entry name" value="RING/U-box"/>
    <property type="match status" value="1"/>
</dbReference>
<feature type="region of interest" description="Disordered" evidence="5">
    <location>
        <begin position="602"/>
        <end position="692"/>
    </location>
</feature>
<dbReference type="EMBL" id="JABEBT010000001">
    <property type="protein sequence ID" value="KAF7640360.1"/>
    <property type="molecule type" value="Genomic_DNA"/>
</dbReference>
<dbReference type="GO" id="GO:0016579">
    <property type="term" value="P:protein deubiquitination"/>
    <property type="evidence" value="ECO:0007669"/>
    <property type="project" value="InterPro"/>
</dbReference>
<dbReference type="Gene3D" id="3.90.70.10">
    <property type="entry name" value="Cysteine proteinases"/>
    <property type="match status" value="1"/>
</dbReference>
<dbReference type="InterPro" id="IPR028889">
    <property type="entry name" value="USP"/>
</dbReference>
<dbReference type="GO" id="GO:0005634">
    <property type="term" value="C:nucleus"/>
    <property type="evidence" value="ECO:0007669"/>
    <property type="project" value="UniProtKB-SubCell"/>
</dbReference>
<keyword evidence="8" id="KW-1185">Reference proteome</keyword>
<dbReference type="InterPro" id="IPR050185">
    <property type="entry name" value="Ub_carboxyl-term_hydrolase"/>
</dbReference>
<dbReference type="AlphaFoldDB" id="A0A8T0A499"/>